<reference evidence="3" key="1">
    <citation type="submission" date="2019-12" db="EMBL/GenBank/DDBJ databases">
        <authorList>
            <person name="Olsen N.S."/>
            <person name="Junco L.M.F."/>
            <person name="Kot W."/>
            <person name="Hansen L.H."/>
        </authorList>
    </citation>
    <scope>NUCLEOTIDE SEQUENCE [LARGE SCALE GENOMIC DNA]</scope>
</reference>
<keyword evidence="3" id="KW-1185">Reference proteome</keyword>
<dbReference type="Gene3D" id="3.30.420.10">
    <property type="entry name" value="Ribonuclease H-like superfamily/Ribonuclease H"/>
    <property type="match status" value="1"/>
</dbReference>
<keyword evidence="1" id="KW-1194">Viral DNA replication</keyword>
<dbReference type="GO" id="GO:0003676">
    <property type="term" value="F:nucleic acid binding"/>
    <property type="evidence" value="ECO:0007669"/>
    <property type="project" value="InterPro"/>
</dbReference>
<dbReference type="SUPFAM" id="SSF53098">
    <property type="entry name" value="Ribonuclease H-like"/>
    <property type="match status" value="1"/>
</dbReference>
<dbReference type="EMBL" id="MN850565">
    <property type="protein sequence ID" value="QHR65051.1"/>
    <property type="molecule type" value="Genomic_DNA"/>
</dbReference>
<dbReference type="Proteomes" id="UP000464338">
    <property type="component" value="Segment"/>
</dbReference>
<sequence length="1189" mass="136056">MSKFTWDIEANGLLNNDTIDYLASPYRLKDTFQMHCIVLENHETGEIVAFHDGPKYIFDGRPYEESDGKYTYVLKEYVAQDYTHFQLKDFPDFINHEGYFKDKPEYLVEMAVAHNGINYDWLATKLFYGLDYSVKYNTWGKNKVKLIDSLILSKVLNPDRKIEGKSGHSLAALSRKAGGDVKIDFRKEIPEEDRFKTFAADMLYYCIYDNKANTSVYNYLMEEWGDYDKWEGPFELEQRVADIITRQEHRGFAFNMKQAEENLAFLDAEMERLRLLVEPILPPKPATKGYLKAFIPPKLQIKKNLEPTNHMINFAKKHDGHLEERDGDWWLVMLGKEWKLPVAADEPLCDPNIPATLNDTTHIKNWLVGLGWVPSEYKDKDLTLKSGTKIKKSEEELQKGIRAYVEQTLSSNFCQDRCDHLECTPETLERKIQERIAKGKGRGLKVLTNPCFTKGQEKEICPNLQALGEKFPYATQIVEYLTYKHRRNSILGGGADWEEDEEDQEYNKGFLAAVRADGRIPTPAATCDAATSRMKHRSVANIPRVTSLFGWQMRNLFGVEVPKYFQIGYDFDSLEAKIESHYTWRYDNPDHAYCNALLLEKPNDVHTMMAKHITDIIGRKFERGPAKSVKYGCVPVDNTEVLTRTGWKKRKDLFVGDEVLSYNTHTALYEYTPILKLWDYNDAEVVSLGNKWFKVEVTNDHMWINAQRKTMRSDGNNVKYMQVERRSTEDLNSESNIIAAGRSGVVSTLTVEEGRFLGWLLSDGYYKWSGKARNKVMGITVTVDQDEKKFLEEAREAVGDIFTFDEYVSGTMHSLRPNKSQFREFLTKCGVEVGQNKHEVDWSTLIANQGQAVLEAFLEAFWMADGHKRPNGSLVIRQKKGKISDAVSLAINMTGNIAYGSVQKDGMLTLAINNGQTISGQRLTKAFSRVTDVFCISTKNESFVMRQNGFITLTGNCTYGAQADKVAKTIGSDKYTGQLVFDAFWEAAFPLARLKERLNDFWVKTGKQYVLGIDGRKVPTRSAHAILNSLFQSGGVICAKRAMVIYDDMIEEEGLSVDFFKDDWKNKDFVQQMIAYHDEAQLEVSRNLVEFKWFSPESLGWKKVDDPEEQKKIDKECLAKVEEWKHNKEKETGQIWANIHESPKGGWFTAYSRAGELAALAVTKAGEFYNLNVQLTAGYDVGNSWASCH</sequence>
<keyword evidence="2" id="KW-0269">Exonuclease</keyword>
<evidence type="ECO:0000313" key="2">
    <source>
        <dbReference type="EMBL" id="QHR65051.1"/>
    </source>
</evidence>
<dbReference type="SUPFAM" id="SSF51294">
    <property type="entry name" value="Hedgehog/intein (Hint) domain"/>
    <property type="match status" value="1"/>
</dbReference>
<dbReference type="InterPro" id="IPR043502">
    <property type="entry name" value="DNA/RNA_pol_sf"/>
</dbReference>
<dbReference type="Gene3D" id="3.10.28.10">
    <property type="entry name" value="Homing endonucleases"/>
    <property type="match status" value="1"/>
</dbReference>
<keyword evidence="1" id="KW-0235">DNA replication</keyword>
<dbReference type="InterPro" id="IPR036844">
    <property type="entry name" value="Hint_dom_sf"/>
</dbReference>
<proteinExistence type="predicted"/>
<organism evidence="2 3">
    <name type="scientific">Escherichia phage ukendt</name>
    <dbReference type="NCBI Taxonomy" id="2696458"/>
    <lineage>
        <taxon>Viruses</taxon>
        <taxon>Duplodnaviria</taxon>
        <taxon>Heunggongvirae</taxon>
        <taxon>Uroviricota</taxon>
        <taxon>Caudoviricetes</taxon>
        <taxon>Stephanstirmvirinae</taxon>
        <taxon>Phapecoctavirus</taxon>
        <taxon>Phapecoctavirus ukendt</taxon>
    </lineage>
</organism>
<name>A0A6B9WLX5_9CAUD</name>
<dbReference type="GO" id="GO:0004527">
    <property type="term" value="F:exonuclease activity"/>
    <property type="evidence" value="ECO:0007669"/>
    <property type="project" value="UniProtKB-KW"/>
</dbReference>
<protein>
    <submittedName>
        <fullName evidence="2">Putative DNA polymerase/3'-5' exonuclease domain</fullName>
    </submittedName>
</protein>
<keyword evidence="2" id="KW-0540">Nuclease</keyword>
<dbReference type="Gene3D" id="3.30.70.370">
    <property type="match status" value="1"/>
</dbReference>
<dbReference type="InterPro" id="IPR012337">
    <property type="entry name" value="RNaseH-like_sf"/>
</dbReference>
<evidence type="ECO:0000313" key="3">
    <source>
        <dbReference type="Proteomes" id="UP000464338"/>
    </source>
</evidence>
<dbReference type="GO" id="GO:0039693">
    <property type="term" value="P:viral DNA genome replication"/>
    <property type="evidence" value="ECO:0007669"/>
    <property type="project" value="UniProtKB-KW"/>
</dbReference>
<gene>
    <name evidence="2" type="ORF">ukendt_255</name>
</gene>
<keyword evidence="2" id="KW-0378">Hydrolase</keyword>
<dbReference type="InterPro" id="IPR027434">
    <property type="entry name" value="Homing_endonucl"/>
</dbReference>
<accession>A0A6B9WLX5</accession>
<dbReference type="SUPFAM" id="SSF56672">
    <property type="entry name" value="DNA/RNA polymerases"/>
    <property type="match status" value="2"/>
</dbReference>
<evidence type="ECO:0000256" key="1">
    <source>
        <dbReference type="ARBA" id="ARBA00023109"/>
    </source>
</evidence>
<dbReference type="InterPro" id="IPR036397">
    <property type="entry name" value="RNaseH_sf"/>
</dbReference>
<dbReference type="Gene3D" id="2.170.16.10">
    <property type="entry name" value="Hedgehog/Intein (Hint) domain"/>
    <property type="match status" value="1"/>
</dbReference>